<sequence length="232" mass="24629">MTRRALVTGAGREGGIGEAIVRRLTDDGFEVVTLDKEPGCTWQLDIARDELPDFGEIDVYVANAAITTLFGAAHTFSLEKWQLDLDINLTGTFRVLQQCLAGMRERRYGRIVVISSTSGTQGMPAQVSYATSKAGLIGMVKTVAAENVRHGVTANCVLPGMTASSGILGMPEEIKDAWLASLPNGFVDPADIANGVAFFASETSGMVTGQLLTVDGGDELNTRSVTSSVARR</sequence>
<gene>
    <name evidence="3" type="primary">fabG_7</name>
    <name evidence="3" type="ORF">GCM10009788_37100</name>
</gene>
<dbReference type="PROSITE" id="PS00061">
    <property type="entry name" value="ADH_SHORT"/>
    <property type="match status" value="1"/>
</dbReference>
<evidence type="ECO:0000256" key="2">
    <source>
        <dbReference type="ARBA" id="ARBA00023002"/>
    </source>
</evidence>
<dbReference type="PANTHER" id="PTHR24321:SF8">
    <property type="entry name" value="ESTRADIOL 17-BETA-DEHYDROGENASE 8-RELATED"/>
    <property type="match status" value="1"/>
</dbReference>
<accession>A0ABN2AYI0</accession>
<dbReference type="PRINTS" id="PR00081">
    <property type="entry name" value="GDHRDH"/>
</dbReference>
<organism evidence="3 4">
    <name type="scientific">Nocardioides humi</name>
    <dbReference type="NCBI Taxonomy" id="449461"/>
    <lineage>
        <taxon>Bacteria</taxon>
        <taxon>Bacillati</taxon>
        <taxon>Actinomycetota</taxon>
        <taxon>Actinomycetes</taxon>
        <taxon>Propionibacteriales</taxon>
        <taxon>Nocardioidaceae</taxon>
        <taxon>Nocardioides</taxon>
    </lineage>
</organism>
<name>A0ABN2AYI0_9ACTN</name>
<keyword evidence="2" id="KW-0560">Oxidoreductase</keyword>
<dbReference type="Pfam" id="PF13561">
    <property type="entry name" value="adh_short_C2"/>
    <property type="match status" value="1"/>
</dbReference>
<evidence type="ECO:0000313" key="4">
    <source>
        <dbReference type="Proteomes" id="UP001500842"/>
    </source>
</evidence>
<comment type="caution">
    <text evidence="3">The sequence shown here is derived from an EMBL/GenBank/DDBJ whole genome shotgun (WGS) entry which is preliminary data.</text>
</comment>
<keyword evidence="4" id="KW-1185">Reference proteome</keyword>
<dbReference type="RefSeq" id="WP_141004195.1">
    <property type="nucleotide sequence ID" value="NZ_BAAAOR010000026.1"/>
</dbReference>
<evidence type="ECO:0000313" key="3">
    <source>
        <dbReference type="EMBL" id="GAA1530263.1"/>
    </source>
</evidence>
<dbReference type="EMBL" id="BAAAOR010000026">
    <property type="protein sequence ID" value="GAA1530263.1"/>
    <property type="molecule type" value="Genomic_DNA"/>
</dbReference>
<comment type="similarity">
    <text evidence="1">Belongs to the short-chain dehydrogenases/reductases (SDR) family.</text>
</comment>
<dbReference type="PRINTS" id="PR00080">
    <property type="entry name" value="SDRFAMILY"/>
</dbReference>
<dbReference type="PANTHER" id="PTHR24321">
    <property type="entry name" value="DEHYDROGENASES, SHORT CHAIN"/>
    <property type="match status" value="1"/>
</dbReference>
<dbReference type="SUPFAM" id="SSF51735">
    <property type="entry name" value="NAD(P)-binding Rossmann-fold domains"/>
    <property type="match status" value="1"/>
</dbReference>
<evidence type="ECO:0000256" key="1">
    <source>
        <dbReference type="ARBA" id="ARBA00006484"/>
    </source>
</evidence>
<dbReference type="Proteomes" id="UP001500842">
    <property type="component" value="Unassembled WGS sequence"/>
</dbReference>
<dbReference type="Gene3D" id="3.40.50.720">
    <property type="entry name" value="NAD(P)-binding Rossmann-like Domain"/>
    <property type="match status" value="1"/>
</dbReference>
<dbReference type="InterPro" id="IPR002347">
    <property type="entry name" value="SDR_fam"/>
</dbReference>
<protein>
    <submittedName>
        <fullName evidence="3">3-oxoacyl-ACP reductase FabG</fullName>
    </submittedName>
</protein>
<proteinExistence type="inferred from homology"/>
<dbReference type="InterPro" id="IPR036291">
    <property type="entry name" value="NAD(P)-bd_dom_sf"/>
</dbReference>
<dbReference type="InterPro" id="IPR020904">
    <property type="entry name" value="Sc_DH/Rdtase_CS"/>
</dbReference>
<reference evidence="3 4" key="1">
    <citation type="journal article" date="2019" name="Int. J. Syst. Evol. Microbiol.">
        <title>The Global Catalogue of Microorganisms (GCM) 10K type strain sequencing project: providing services to taxonomists for standard genome sequencing and annotation.</title>
        <authorList>
            <consortium name="The Broad Institute Genomics Platform"/>
            <consortium name="The Broad Institute Genome Sequencing Center for Infectious Disease"/>
            <person name="Wu L."/>
            <person name="Ma J."/>
        </authorList>
    </citation>
    <scope>NUCLEOTIDE SEQUENCE [LARGE SCALE GENOMIC DNA]</scope>
    <source>
        <strain evidence="3 4">JCM 14942</strain>
    </source>
</reference>